<dbReference type="EMBL" id="CP099419">
    <property type="protein sequence ID" value="USW49803.1"/>
    <property type="molecule type" value="Genomic_DNA"/>
</dbReference>
<keyword evidence="3" id="KW-1185">Reference proteome</keyword>
<organism evidence="2 3">
    <name type="scientific">Septoria linicola</name>
    <dbReference type="NCBI Taxonomy" id="215465"/>
    <lineage>
        <taxon>Eukaryota</taxon>
        <taxon>Fungi</taxon>
        <taxon>Dikarya</taxon>
        <taxon>Ascomycota</taxon>
        <taxon>Pezizomycotina</taxon>
        <taxon>Dothideomycetes</taxon>
        <taxon>Dothideomycetidae</taxon>
        <taxon>Mycosphaerellales</taxon>
        <taxon>Mycosphaerellaceae</taxon>
        <taxon>Septoria</taxon>
    </lineage>
</organism>
<dbReference type="Proteomes" id="UP001056384">
    <property type="component" value="Chromosome 2"/>
</dbReference>
<dbReference type="AlphaFoldDB" id="A0A9Q9EHZ6"/>
<proteinExistence type="predicted"/>
<feature type="chain" id="PRO_5040390692" evidence="1">
    <location>
        <begin position="17"/>
        <end position="63"/>
    </location>
</feature>
<evidence type="ECO:0000256" key="1">
    <source>
        <dbReference type="SAM" id="SignalP"/>
    </source>
</evidence>
<keyword evidence="1" id="KW-0732">Signal</keyword>
<evidence type="ECO:0000313" key="2">
    <source>
        <dbReference type="EMBL" id="USW49803.1"/>
    </source>
</evidence>
<dbReference type="OrthoDB" id="4954273at2759"/>
<accession>A0A9Q9EHZ6</accession>
<reference evidence="2" key="1">
    <citation type="submission" date="2022-06" db="EMBL/GenBank/DDBJ databases">
        <title>Complete genome sequences of two strains of the flax pathogen Septoria linicola.</title>
        <authorList>
            <person name="Lapalu N."/>
            <person name="Simon A."/>
            <person name="Demenou B."/>
            <person name="Paumier D."/>
            <person name="Guillot M.-P."/>
            <person name="Gout L."/>
            <person name="Valade R."/>
        </authorList>
    </citation>
    <scope>NUCLEOTIDE SEQUENCE</scope>
    <source>
        <strain evidence="2">SE15195</strain>
    </source>
</reference>
<protein>
    <submittedName>
        <fullName evidence="2">Uncharacterized protein</fullName>
    </submittedName>
</protein>
<feature type="signal peptide" evidence="1">
    <location>
        <begin position="1"/>
        <end position="16"/>
    </location>
</feature>
<gene>
    <name evidence="2" type="ORF">Slin15195_G031220</name>
</gene>
<sequence>MKFLISVLMAISSTTAYLLQCNGGTAGDGGCEKNGLHTYCVGAMVARWFSALKHSLELQITKG</sequence>
<evidence type="ECO:0000313" key="3">
    <source>
        <dbReference type="Proteomes" id="UP001056384"/>
    </source>
</evidence>
<name>A0A9Q9EHZ6_9PEZI</name>